<gene>
    <name evidence="2" type="ORF">CAMRE0001_1102</name>
</gene>
<reference evidence="2 3" key="1">
    <citation type="submission" date="2008-08" db="EMBL/GenBank/DDBJ databases">
        <authorList>
            <person name="Madupu R."/>
            <person name="Durkin A.S."/>
            <person name="Torralba M."/>
            <person name="Methe B."/>
            <person name="Sutton G.G."/>
            <person name="Strausberg R.L."/>
            <person name="Nelson K.E."/>
        </authorList>
    </citation>
    <scope>NUCLEOTIDE SEQUENCE [LARGE SCALE GENOMIC DNA]</scope>
    <source>
        <strain evidence="2 3">RM3267</strain>
    </source>
</reference>
<name>B9D5J1_CAMRE</name>
<protein>
    <submittedName>
        <fullName evidence="2">Uncharacterized protein</fullName>
    </submittedName>
</protein>
<dbReference type="Proteomes" id="UP000003082">
    <property type="component" value="Unassembled WGS sequence"/>
</dbReference>
<proteinExistence type="predicted"/>
<evidence type="ECO:0000313" key="2">
    <source>
        <dbReference type="EMBL" id="EEF12729.1"/>
    </source>
</evidence>
<feature type="compositionally biased region" description="Polar residues" evidence="1">
    <location>
        <begin position="26"/>
        <end position="37"/>
    </location>
</feature>
<evidence type="ECO:0000313" key="3">
    <source>
        <dbReference type="Proteomes" id="UP000003082"/>
    </source>
</evidence>
<sequence length="49" mass="5457">MKAGKLNSHGEILGESRISAQKFSRNLTRGSMKSGRNFSARKFMKDAVK</sequence>
<feature type="region of interest" description="Disordered" evidence="1">
    <location>
        <begin position="26"/>
        <end position="49"/>
    </location>
</feature>
<accession>B9D5J1</accession>
<dbReference type="AlphaFoldDB" id="B9D5J1"/>
<organism evidence="2 3">
    <name type="scientific">Campylobacter rectus RM3267</name>
    <dbReference type="NCBI Taxonomy" id="553218"/>
    <lineage>
        <taxon>Bacteria</taxon>
        <taxon>Pseudomonadati</taxon>
        <taxon>Campylobacterota</taxon>
        <taxon>Epsilonproteobacteria</taxon>
        <taxon>Campylobacterales</taxon>
        <taxon>Campylobacteraceae</taxon>
        <taxon>Campylobacter</taxon>
    </lineage>
</organism>
<dbReference type="EMBL" id="ACFU01000040">
    <property type="protein sequence ID" value="EEF12729.1"/>
    <property type="molecule type" value="Genomic_DNA"/>
</dbReference>
<evidence type="ECO:0000256" key="1">
    <source>
        <dbReference type="SAM" id="MobiDB-lite"/>
    </source>
</evidence>
<comment type="caution">
    <text evidence="2">The sequence shown here is derived from an EMBL/GenBank/DDBJ whole genome shotgun (WGS) entry which is preliminary data.</text>
</comment>
<keyword evidence="3" id="KW-1185">Reference proteome</keyword>